<dbReference type="SMART" id="SM00005">
    <property type="entry name" value="DEATH"/>
    <property type="match status" value="1"/>
</dbReference>
<dbReference type="PROSITE" id="PS50017">
    <property type="entry name" value="DEATH_DOMAIN"/>
    <property type="match status" value="1"/>
</dbReference>
<dbReference type="OMA" id="GCQLYLD"/>
<dbReference type="GO" id="GO:0005886">
    <property type="term" value="C:plasma membrane"/>
    <property type="evidence" value="ECO:0007669"/>
    <property type="project" value="TreeGrafter"/>
</dbReference>
<dbReference type="GO" id="GO:0007266">
    <property type="term" value="P:Rho protein signal transduction"/>
    <property type="evidence" value="ECO:0007669"/>
    <property type="project" value="TreeGrafter"/>
</dbReference>
<dbReference type="InterPro" id="IPR011029">
    <property type="entry name" value="DEATH-like_dom_sf"/>
</dbReference>
<dbReference type="Gene3D" id="1.10.533.10">
    <property type="entry name" value="Death Domain, Fas"/>
    <property type="match status" value="1"/>
</dbReference>
<dbReference type="GO" id="GO:0005035">
    <property type="term" value="F:death receptor activity"/>
    <property type="evidence" value="ECO:0007669"/>
    <property type="project" value="TreeGrafter"/>
</dbReference>
<proteinExistence type="predicted"/>
<dbReference type="GeneTree" id="ENSGT00940000163571"/>
<evidence type="ECO:0000313" key="2">
    <source>
        <dbReference type="Ensembl" id="ENSPANP00000055382.1"/>
    </source>
</evidence>
<dbReference type="SUPFAM" id="SSF47986">
    <property type="entry name" value="DEATH domain"/>
    <property type="match status" value="1"/>
</dbReference>
<feature type="domain" description="Death" evidence="1">
    <location>
        <begin position="111"/>
        <end position="175"/>
    </location>
</feature>
<dbReference type="AlphaFoldDB" id="A0A8I5NU10"/>
<dbReference type="InterPro" id="IPR052302">
    <property type="entry name" value="Neurotrophin_rcpt-DD"/>
</dbReference>
<dbReference type="InterPro" id="IPR000488">
    <property type="entry name" value="Death_dom"/>
</dbReference>
<dbReference type="GO" id="GO:0009986">
    <property type="term" value="C:cell surface"/>
    <property type="evidence" value="ECO:0007669"/>
    <property type="project" value="TreeGrafter"/>
</dbReference>
<dbReference type="GO" id="GO:0048406">
    <property type="term" value="F:nerve growth factor binding"/>
    <property type="evidence" value="ECO:0007669"/>
    <property type="project" value="TreeGrafter"/>
</dbReference>
<dbReference type="Ensembl" id="ENSPANT00000076443.1">
    <property type="protein sequence ID" value="ENSPANP00000055382.1"/>
    <property type="gene ID" value="ENSPANG00000041835.1"/>
</dbReference>
<dbReference type="Proteomes" id="UP000028761">
    <property type="component" value="Chromosome 2"/>
</dbReference>
<evidence type="ECO:0000313" key="3">
    <source>
        <dbReference type="Proteomes" id="UP000028761"/>
    </source>
</evidence>
<dbReference type="Pfam" id="PF00531">
    <property type="entry name" value="Death"/>
    <property type="match status" value="1"/>
</dbReference>
<dbReference type="PANTHER" id="PTHR46605">
    <property type="entry name" value="TUMOR NECROSIS FACTOR RECEPTOR"/>
    <property type="match status" value="1"/>
</dbReference>
<dbReference type="PANTHER" id="PTHR46605:SF1">
    <property type="entry name" value="DEATH DOMAIN-CONTAINING MEMBRANE PROTEIN NRADD"/>
    <property type="match status" value="1"/>
</dbReference>
<reference evidence="2" key="3">
    <citation type="submission" date="2025-09" db="UniProtKB">
        <authorList>
            <consortium name="Ensembl"/>
        </authorList>
    </citation>
    <scope>IDENTIFICATION</scope>
</reference>
<evidence type="ECO:0000259" key="1">
    <source>
        <dbReference type="PROSITE" id="PS50017"/>
    </source>
</evidence>
<protein>
    <recommendedName>
        <fullName evidence="1">Death domain-containing protein</fullName>
    </recommendedName>
</protein>
<name>A0A8I5NU10_PAPAN</name>
<dbReference type="GO" id="GO:0015026">
    <property type="term" value="F:coreceptor activity"/>
    <property type="evidence" value="ECO:0007669"/>
    <property type="project" value="TreeGrafter"/>
</dbReference>
<sequence>MWPSSAGAHIDKDSSWPKLELQSWEVSTRTRCMGIAVSSWTLLAVWSPMPPTRVSPFPRTASPPSPCVVLISPASGPHPELGCQLYLDLPRQHQEKVERLLEVSVETDKGWRGLADHLGYQAEAVEIMAQGQVRAYTLLRDWAIQEGSGATHKVLENALVAMGQEDVVQVLGPQAEGCSVA</sequence>
<keyword evidence="3" id="KW-1185">Reference proteome</keyword>
<organism evidence="2 3">
    <name type="scientific">Papio anubis</name>
    <name type="common">Olive baboon</name>
    <dbReference type="NCBI Taxonomy" id="9555"/>
    <lineage>
        <taxon>Eukaryota</taxon>
        <taxon>Metazoa</taxon>
        <taxon>Chordata</taxon>
        <taxon>Craniata</taxon>
        <taxon>Vertebrata</taxon>
        <taxon>Euteleostomi</taxon>
        <taxon>Mammalia</taxon>
        <taxon>Eutheria</taxon>
        <taxon>Euarchontoglires</taxon>
        <taxon>Primates</taxon>
        <taxon>Haplorrhini</taxon>
        <taxon>Catarrhini</taxon>
        <taxon>Cercopithecidae</taxon>
        <taxon>Cercopithecinae</taxon>
        <taxon>Papio</taxon>
    </lineage>
</organism>
<reference evidence="2" key="2">
    <citation type="submission" date="2025-08" db="UniProtKB">
        <authorList>
            <consortium name="Ensembl"/>
        </authorList>
    </citation>
    <scope>IDENTIFICATION</scope>
</reference>
<accession>A0A8I5NU10</accession>
<reference evidence="2 3" key="1">
    <citation type="submission" date="2012-03" db="EMBL/GenBank/DDBJ databases">
        <title>Whole Genome Assembly of Papio anubis.</title>
        <authorList>
            <person name="Liu Y.L."/>
            <person name="Abraham K.A."/>
            <person name="Akbar H.A."/>
            <person name="Ali S.A."/>
            <person name="Anosike U.A."/>
            <person name="Aqrawi P.A."/>
            <person name="Arias F.A."/>
            <person name="Attaway T.A."/>
            <person name="Awwad R.A."/>
            <person name="Babu C.B."/>
            <person name="Bandaranaike D.B."/>
            <person name="Battles P.B."/>
            <person name="Bell A.B."/>
            <person name="Beltran B.B."/>
            <person name="Berhane-Mersha D.B."/>
            <person name="Bess C.B."/>
            <person name="Bickham C.B."/>
            <person name="Bolden T.B."/>
            <person name="Carter K.C."/>
            <person name="Chau D.C."/>
            <person name="Chavez A.C."/>
            <person name="Clerc-Blankenburg K.C."/>
            <person name="Coyle M.C."/>
            <person name="Dao M.D."/>
            <person name="Davila M.L.D."/>
            <person name="Davy-Carroll L.D."/>
            <person name="Denson S.D."/>
            <person name="Dinh H.D."/>
            <person name="Fernandez S.F."/>
            <person name="Fernando P.F."/>
            <person name="Forbes L.F."/>
            <person name="Francis C.F."/>
            <person name="Francisco L.F."/>
            <person name="Fu Q.F."/>
            <person name="Garcia-Iii R.G."/>
            <person name="Garrett T.G."/>
            <person name="Gross S.G."/>
            <person name="Gubbala S.G."/>
            <person name="Hirani K.H."/>
            <person name="Hogues M.H."/>
            <person name="Hollins B.H."/>
            <person name="Jackson L.J."/>
            <person name="Javaid M.J."/>
            <person name="Jhangiani S.J."/>
            <person name="Johnson A.J."/>
            <person name="Johnson B.J."/>
            <person name="Jones J.J."/>
            <person name="Joshi V.J."/>
            <person name="Kalu J.K."/>
            <person name="Khan N.K."/>
            <person name="Korchina V.K."/>
            <person name="Kovar C.K."/>
            <person name="Lago L.L."/>
            <person name="Lara F.L."/>
            <person name="Le T.-K.L."/>
            <person name="Lee S.L."/>
            <person name="Legall-Iii F.L."/>
            <person name="Lemon S.L."/>
            <person name="Liu J.L."/>
            <person name="Liu Y.-S.L."/>
            <person name="Liyanage D.L."/>
            <person name="Lopez J.L."/>
            <person name="Lorensuhewa L.L."/>
            <person name="Mata R.M."/>
            <person name="Mathew T.M."/>
            <person name="Mercado C.M."/>
            <person name="Mercado I.M."/>
            <person name="Morales K.M."/>
            <person name="Morgan M.M."/>
            <person name="Munidasa M.M."/>
            <person name="Ngo D.N."/>
            <person name="Nguyen L.N."/>
            <person name="Nguyen T.N."/>
            <person name="Nguyen N.N."/>
            <person name="Obregon M.O."/>
            <person name="Okwuonu G.O."/>
            <person name="Ongeri F.O."/>
            <person name="Onwere C.O."/>
            <person name="Osifeso I.O."/>
            <person name="Parra A.P."/>
            <person name="Patil S.P."/>
            <person name="Perez A.P."/>
            <person name="Perez Y.P."/>
            <person name="Pham C.P."/>
            <person name="Pu L.-L.P."/>
            <person name="Puazo M.P."/>
            <person name="Quiroz J.Q."/>
            <person name="Rouhana J.R."/>
            <person name="Ruiz M.R."/>
            <person name="Ruiz S.-J.R."/>
            <person name="Saada N.S."/>
            <person name="Santibanez J.S."/>
            <person name="Scheel M.S."/>
            <person name="Schneider B.S."/>
            <person name="Simmons D.S."/>
            <person name="Sisson I.S."/>
            <person name="Tang L.-Y.T."/>
            <person name="Thornton R.T."/>
            <person name="Tisius J.T."/>
            <person name="Toledanes G.T."/>
            <person name="Trejos Z.T."/>
            <person name="Usmani K.U."/>
            <person name="Varghese R.V."/>
            <person name="Vattathil S.V."/>
            <person name="Vee V.V."/>
            <person name="Walker D.W."/>
            <person name="Weissenberger G.W."/>
            <person name="White C.W."/>
            <person name="Williams A.W."/>
            <person name="Woodworth J.W."/>
            <person name="Wright R.W."/>
            <person name="Zhu Y.Z."/>
            <person name="Han Y.H."/>
            <person name="Newsham I.N."/>
            <person name="Nazareth L.N."/>
            <person name="Worley K.W."/>
            <person name="Muzny D.M."/>
            <person name="Rogers J.R."/>
            <person name="Gibbs R.G."/>
        </authorList>
    </citation>
    <scope>NUCLEOTIDE SEQUENCE [LARGE SCALE GENOMIC DNA]</scope>
</reference>